<protein>
    <recommendedName>
        <fullName evidence="3">Capsular biosynthesis protein</fullName>
    </recommendedName>
</protein>
<name>A0AAX3P0K8_9GAMM</name>
<sequence>MILITSAAYVDQDFVTEIGLIPPSFLPVQNRRLYELQVEMLREQDLTDDIYLSIPESFKLNNYDAIKLKSLGIRIIRVPDGISLGESVLYCWNSSASYHENFRILHGDTLFIDMKLSHGDEISTHPNKGFYKRASISNISKSCELKTPDTEWTNDDNSVLSGYFSFNSPLTFIKSLIENKMDFVSAIRSYHNKTPMKFNSSGKWLDLGHINSFFNSRTYLTTQRAFNDLKISKRLVLKKSSTKGKKIYAEGNWFNAIPSELRLHTPQLLSHKKGESDFDGSEYSLEYLYLLPLSDLFVFGSLPLTSWKNILTSLREVLTGLHHYTSDECSLSSLDELYLHKTLERLEEHSHLTGINFIEKKYSYSEKNDSLTLFELARKSAEFIQKAKKTDVSIVHGDFCFSNLLFDSRVSAIKCIDPRGIDAQGNLTIYGDRRYDLAKLYHSIVGYYDLIISGHYELTEQQDQTDIQFYLDENYQSELEAEYNNIILSGLGYSEKEIIAITLHLFLSMLPLHSDRPDRQKAFIANSFRLYKKLIGE</sequence>
<proteinExistence type="predicted"/>
<evidence type="ECO:0000313" key="1">
    <source>
        <dbReference type="EMBL" id="WED79360.1"/>
    </source>
</evidence>
<geneLocation type="plasmid" evidence="1 2">
    <name>pK520-MPH</name>
</geneLocation>
<dbReference type="RefSeq" id="WP_275058433.1">
    <property type="nucleotide sequence ID" value="NZ_CP118990.1"/>
</dbReference>
<organism evidence="1 2">
    <name type="scientific">Aeromonas allosaccharophila</name>
    <dbReference type="NCBI Taxonomy" id="656"/>
    <lineage>
        <taxon>Bacteria</taxon>
        <taxon>Pseudomonadati</taxon>
        <taxon>Pseudomonadota</taxon>
        <taxon>Gammaproteobacteria</taxon>
        <taxon>Aeromonadales</taxon>
        <taxon>Aeromonadaceae</taxon>
        <taxon>Aeromonas</taxon>
    </lineage>
</organism>
<dbReference type="AlphaFoldDB" id="A0AAX3P0K8"/>
<dbReference type="SUPFAM" id="SSF56112">
    <property type="entry name" value="Protein kinase-like (PK-like)"/>
    <property type="match status" value="1"/>
</dbReference>
<dbReference type="Gene3D" id="3.90.1200.10">
    <property type="match status" value="1"/>
</dbReference>
<accession>A0AAX3P0K8</accession>
<reference evidence="1" key="1">
    <citation type="submission" date="2023-02" db="EMBL/GenBank/DDBJ databases">
        <title>The sequence of Aeromonas allosaccharophila K520.</title>
        <authorList>
            <person name="Luo X."/>
        </authorList>
    </citation>
    <scope>NUCLEOTIDE SEQUENCE</scope>
    <source>
        <strain evidence="1">K520</strain>
        <plasmid evidence="1">pK520-MPH</plasmid>
    </source>
</reference>
<gene>
    <name evidence="1" type="ORF">PYU98_24735</name>
</gene>
<dbReference type="InterPro" id="IPR011009">
    <property type="entry name" value="Kinase-like_dom_sf"/>
</dbReference>
<dbReference type="InterPro" id="IPR029044">
    <property type="entry name" value="Nucleotide-diphossugar_trans"/>
</dbReference>
<evidence type="ECO:0000313" key="2">
    <source>
        <dbReference type="Proteomes" id="UP001213721"/>
    </source>
</evidence>
<dbReference type="SUPFAM" id="SSF53448">
    <property type="entry name" value="Nucleotide-diphospho-sugar transferases"/>
    <property type="match status" value="1"/>
</dbReference>
<evidence type="ECO:0008006" key="3">
    <source>
        <dbReference type="Google" id="ProtNLM"/>
    </source>
</evidence>
<dbReference type="EMBL" id="CP118990">
    <property type="protein sequence ID" value="WED79360.1"/>
    <property type="molecule type" value="Genomic_DNA"/>
</dbReference>
<keyword evidence="1" id="KW-0614">Plasmid</keyword>
<dbReference type="Proteomes" id="UP001213721">
    <property type="component" value="Plasmid pK520-MPH"/>
</dbReference>